<evidence type="ECO:0000313" key="2">
    <source>
        <dbReference type="Proteomes" id="UP001152795"/>
    </source>
</evidence>
<gene>
    <name evidence="1" type="ORF">PACLA_8A061507</name>
</gene>
<dbReference type="Proteomes" id="UP001152795">
    <property type="component" value="Unassembled WGS sequence"/>
</dbReference>
<comment type="caution">
    <text evidence="1">The sequence shown here is derived from an EMBL/GenBank/DDBJ whole genome shotgun (WGS) entry which is preliminary data.</text>
</comment>
<dbReference type="EMBL" id="CACRXK020027044">
    <property type="protein sequence ID" value="CAB4040623.1"/>
    <property type="molecule type" value="Genomic_DNA"/>
</dbReference>
<dbReference type="PANTHER" id="PTHR21446:SF6">
    <property type="entry name" value="MITOCHONDRIAL ANTIVIRAL-SIGNALING PROTEIN"/>
    <property type="match status" value="1"/>
</dbReference>
<evidence type="ECO:0000313" key="1">
    <source>
        <dbReference type="EMBL" id="CAB4040623.1"/>
    </source>
</evidence>
<keyword evidence="2" id="KW-1185">Reference proteome</keyword>
<accession>A0A7D9LY56</accession>
<organism evidence="1 2">
    <name type="scientific">Paramuricea clavata</name>
    <name type="common">Red gorgonian</name>
    <name type="synonym">Violescent sea-whip</name>
    <dbReference type="NCBI Taxonomy" id="317549"/>
    <lineage>
        <taxon>Eukaryota</taxon>
        <taxon>Metazoa</taxon>
        <taxon>Cnidaria</taxon>
        <taxon>Anthozoa</taxon>
        <taxon>Octocorallia</taxon>
        <taxon>Malacalcyonacea</taxon>
        <taxon>Plexauridae</taxon>
        <taxon>Paramuricea</taxon>
    </lineage>
</organism>
<dbReference type="AlphaFoldDB" id="A0A7D9LY56"/>
<dbReference type="OrthoDB" id="2434995at2759"/>
<reference evidence="1" key="1">
    <citation type="submission" date="2020-04" db="EMBL/GenBank/DDBJ databases">
        <authorList>
            <person name="Alioto T."/>
            <person name="Alioto T."/>
            <person name="Gomez Garrido J."/>
        </authorList>
    </citation>
    <scope>NUCLEOTIDE SEQUENCE</scope>
    <source>
        <strain evidence="1">A484AB</strain>
    </source>
</reference>
<protein>
    <submittedName>
        <fullName evidence="1">Integrator complex subunit 9-like</fullName>
    </submittedName>
</protein>
<feature type="non-terminal residue" evidence="1">
    <location>
        <position position="1"/>
    </location>
</feature>
<name>A0A7D9LY56_PARCT</name>
<sequence>DKEFEEANSVYEAQCVYLKKRGLAKTEHKPPIAGEDINKLYESGVFNTDSPDTLQNKVCFEIMFFFCRRGKQNLRELKRDDFAIKTNPQGQRCVVIKTDELTKNHRVHDAQAEEGGMMVANDSPYCPVYSFEEYFTHLNPLNEFLFQRPKRCSPSDGIIWYDNMVVGENTLGKKMKVLSIKRSKAFR</sequence>
<dbReference type="InterPro" id="IPR052787">
    <property type="entry name" value="MAVS"/>
</dbReference>
<dbReference type="PANTHER" id="PTHR21446">
    <property type="entry name" value="DUF3504 DOMAIN-CONTAINING PROTEIN"/>
    <property type="match status" value="1"/>
</dbReference>
<proteinExistence type="predicted"/>